<name>A0ABY7TNA3_9SPHN</name>
<sequence>MSPLFDSNILIDALNRYEPARAVLAEAAAITISRISWIEVLAGAGQDVRLATEAFLRGCQVIEIDPTIAARAATIRRETRLKLPDAIIWATALVTERMLVTRNTKDFPTRWPGVHCPYVM</sequence>
<organism evidence="9 10">
    <name type="scientific">Sphingomonas naphthae</name>
    <dbReference type="NCBI Taxonomy" id="1813468"/>
    <lineage>
        <taxon>Bacteria</taxon>
        <taxon>Pseudomonadati</taxon>
        <taxon>Pseudomonadota</taxon>
        <taxon>Alphaproteobacteria</taxon>
        <taxon>Sphingomonadales</taxon>
        <taxon>Sphingomonadaceae</taxon>
        <taxon>Sphingomonas</taxon>
    </lineage>
</organism>
<keyword evidence="10" id="KW-1185">Reference proteome</keyword>
<dbReference type="Pfam" id="PF01850">
    <property type="entry name" value="PIN"/>
    <property type="match status" value="1"/>
</dbReference>
<dbReference type="Gene3D" id="3.40.50.1010">
    <property type="entry name" value="5'-nuclease"/>
    <property type="match status" value="1"/>
</dbReference>
<evidence type="ECO:0000256" key="7">
    <source>
        <dbReference type="ARBA" id="ARBA00038093"/>
    </source>
</evidence>
<evidence type="ECO:0000256" key="4">
    <source>
        <dbReference type="ARBA" id="ARBA00022723"/>
    </source>
</evidence>
<comment type="similarity">
    <text evidence="7">Belongs to the PINc/VapC protein family.</text>
</comment>
<reference evidence="9 10" key="1">
    <citation type="submission" date="2023-02" db="EMBL/GenBank/DDBJ databases">
        <title>Genome sequence of Sphingomonas naphthae.</title>
        <authorList>
            <person name="Kim S."/>
            <person name="Heo J."/>
            <person name="Kwon S.-W."/>
        </authorList>
    </citation>
    <scope>NUCLEOTIDE SEQUENCE [LARGE SCALE GENOMIC DNA]</scope>
    <source>
        <strain evidence="9 10">KACC 18716</strain>
    </source>
</reference>
<dbReference type="PANTHER" id="PTHR33653">
    <property type="entry name" value="RIBONUCLEASE VAPC2"/>
    <property type="match status" value="1"/>
</dbReference>
<dbReference type="InterPro" id="IPR002716">
    <property type="entry name" value="PIN_dom"/>
</dbReference>
<gene>
    <name evidence="9" type="ORF">PQ455_05685</name>
</gene>
<keyword evidence="6" id="KW-0460">Magnesium</keyword>
<dbReference type="PANTHER" id="PTHR33653:SF1">
    <property type="entry name" value="RIBONUCLEASE VAPC2"/>
    <property type="match status" value="1"/>
</dbReference>
<dbReference type="Proteomes" id="UP001220395">
    <property type="component" value="Chromosome"/>
</dbReference>
<evidence type="ECO:0000256" key="3">
    <source>
        <dbReference type="ARBA" id="ARBA00022722"/>
    </source>
</evidence>
<dbReference type="InterPro" id="IPR029060">
    <property type="entry name" value="PIN-like_dom_sf"/>
</dbReference>
<comment type="cofactor">
    <cofactor evidence="1">
        <name>Mg(2+)</name>
        <dbReference type="ChEBI" id="CHEBI:18420"/>
    </cofactor>
</comment>
<protein>
    <submittedName>
        <fullName evidence="9">PIN domain-containing protein</fullName>
    </submittedName>
</protein>
<keyword evidence="2" id="KW-1277">Toxin-antitoxin system</keyword>
<evidence type="ECO:0000259" key="8">
    <source>
        <dbReference type="Pfam" id="PF01850"/>
    </source>
</evidence>
<dbReference type="InterPro" id="IPR050556">
    <property type="entry name" value="Type_II_TA_system_RNase"/>
</dbReference>
<accession>A0ABY7TNA3</accession>
<evidence type="ECO:0000256" key="6">
    <source>
        <dbReference type="ARBA" id="ARBA00022842"/>
    </source>
</evidence>
<evidence type="ECO:0000256" key="1">
    <source>
        <dbReference type="ARBA" id="ARBA00001946"/>
    </source>
</evidence>
<proteinExistence type="inferred from homology"/>
<evidence type="ECO:0000256" key="5">
    <source>
        <dbReference type="ARBA" id="ARBA00022801"/>
    </source>
</evidence>
<keyword evidence="5" id="KW-0378">Hydrolase</keyword>
<keyword evidence="4" id="KW-0479">Metal-binding</keyword>
<keyword evidence="3" id="KW-0540">Nuclease</keyword>
<evidence type="ECO:0000313" key="9">
    <source>
        <dbReference type="EMBL" id="WCT74718.1"/>
    </source>
</evidence>
<dbReference type="RefSeq" id="WP_273690016.1">
    <property type="nucleotide sequence ID" value="NZ_CP117411.1"/>
</dbReference>
<evidence type="ECO:0000313" key="10">
    <source>
        <dbReference type="Proteomes" id="UP001220395"/>
    </source>
</evidence>
<evidence type="ECO:0000256" key="2">
    <source>
        <dbReference type="ARBA" id="ARBA00022649"/>
    </source>
</evidence>
<feature type="domain" description="PIN" evidence="8">
    <location>
        <begin position="5"/>
        <end position="105"/>
    </location>
</feature>
<dbReference type="EMBL" id="CP117411">
    <property type="protein sequence ID" value="WCT74718.1"/>
    <property type="molecule type" value="Genomic_DNA"/>
</dbReference>
<dbReference type="SUPFAM" id="SSF88723">
    <property type="entry name" value="PIN domain-like"/>
    <property type="match status" value="1"/>
</dbReference>